<reference evidence="1" key="1">
    <citation type="journal article" date="2020" name="mSystems">
        <title>Genome- and Community-Level Interaction Insights into Carbon Utilization and Element Cycling Functions of Hydrothermarchaeota in Hydrothermal Sediment.</title>
        <authorList>
            <person name="Zhou Z."/>
            <person name="Liu Y."/>
            <person name="Xu W."/>
            <person name="Pan J."/>
            <person name="Luo Z.H."/>
            <person name="Li M."/>
        </authorList>
    </citation>
    <scope>NUCLEOTIDE SEQUENCE [LARGE SCALE GENOMIC DNA]</scope>
    <source>
        <strain evidence="1">HyVt-389</strain>
    </source>
</reference>
<dbReference type="Proteomes" id="UP000885738">
    <property type="component" value="Unassembled WGS sequence"/>
</dbReference>
<dbReference type="EMBL" id="DRIH01000055">
    <property type="protein sequence ID" value="HEC67501.1"/>
    <property type="molecule type" value="Genomic_DNA"/>
</dbReference>
<name>A0A7C1VTZ1_DESA2</name>
<evidence type="ECO:0000313" key="1">
    <source>
        <dbReference type="EMBL" id="HEC67501.1"/>
    </source>
</evidence>
<organism evidence="1">
    <name type="scientific">Desulfofervidus auxilii</name>
    <dbReference type="NCBI Taxonomy" id="1621989"/>
    <lineage>
        <taxon>Bacteria</taxon>
        <taxon>Pseudomonadati</taxon>
        <taxon>Thermodesulfobacteriota</taxon>
        <taxon>Candidatus Desulfofervidia</taxon>
        <taxon>Candidatus Desulfofervidales</taxon>
        <taxon>Candidatus Desulfofervidaceae</taxon>
        <taxon>Candidatus Desulfofervidus</taxon>
    </lineage>
</organism>
<gene>
    <name evidence="1" type="ORF">ENI35_01605</name>
</gene>
<sequence length="72" mass="8774">MPKLKELEINYEQIKNLVLQLDFEQKMLLIKEISKDMSYRKNFYRYTEELAKKSGIKKMSEEELDTFLHIDN</sequence>
<accession>A0A7C1VTZ1</accession>
<protein>
    <submittedName>
        <fullName evidence="1">Uncharacterized protein</fullName>
    </submittedName>
</protein>
<proteinExistence type="predicted"/>
<dbReference type="AlphaFoldDB" id="A0A7C1VTZ1"/>
<comment type="caution">
    <text evidence="1">The sequence shown here is derived from an EMBL/GenBank/DDBJ whole genome shotgun (WGS) entry which is preliminary data.</text>
</comment>